<organism evidence="3 4">
    <name type="scientific">Priestia megaterium</name>
    <name type="common">Bacillus megaterium</name>
    <dbReference type="NCBI Taxonomy" id="1404"/>
    <lineage>
        <taxon>Bacteria</taxon>
        <taxon>Bacillati</taxon>
        <taxon>Bacillota</taxon>
        <taxon>Bacilli</taxon>
        <taxon>Bacillales</taxon>
        <taxon>Bacillaceae</taxon>
        <taxon>Priestia</taxon>
    </lineage>
</organism>
<keyword evidence="1" id="KW-1133">Transmembrane helix</keyword>
<reference evidence="3 4" key="1">
    <citation type="submission" date="2020-04" db="EMBL/GenBank/DDBJ databases">
        <title>Genome-Wide Identification of 5-Methylcytosine Sites in Bacterial Genomes By High-Throughput Sequencing of MspJI Restriction Fragments.</title>
        <authorList>
            <person name="Wu V."/>
        </authorList>
    </citation>
    <scope>NUCLEOTIDE SEQUENCE [LARGE SCALE GENOMIC DNA]</scope>
    <source>
        <strain evidence="3 4">S2</strain>
    </source>
</reference>
<reference evidence="3 4" key="2">
    <citation type="submission" date="2020-04" db="EMBL/GenBank/DDBJ databases">
        <authorList>
            <person name="Fomenkov A."/>
            <person name="Anton B.P."/>
            <person name="Roberts R.J."/>
        </authorList>
    </citation>
    <scope>NUCLEOTIDE SEQUENCE [LARGE SCALE GENOMIC DNA]</scope>
    <source>
        <strain evidence="3 4">S2</strain>
    </source>
</reference>
<evidence type="ECO:0000256" key="2">
    <source>
        <dbReference type="SAM" id="SignalP"/>
    </source>
</evidence>
<feature type="chain" id="PRO_5039429754" evidence="2">
    <location>
        <begin position="25"/>
        <end position="108"/>
    </location>
</feature>
<dbReference type="Proteomes" id="UP000501868">
    <property type="component" value="Chromosome"/>
</dbReference>
<evidence type="ECO:0000313" key="3">
    <source>
        <dbReference type="EMBL" id="QIZ06259.1"/>
    </source>
</evidence>
<keyword evidence="2" id="KW-0732">Signal</keyword>
<keyword evidence="1" id="KW-0812">Transmembrane</keyword>
<name>A0A6H1NY85_PRIMG</name>
<dbReference type="EMBL" id="CP051128">
    <property type="protein sequence ID" value="QIZ06259.1"/>
    <property type="molecule type" value="Genomic_DNA"/>
</dbReference>
<keyword evidence="1" id="KW-0472">Membrane</keyword>
<accession>A0A6H1NY85</accession>
<feature type="transmembrane region" description="Helical" evidence="1">
    <location>
        <begin position="59"/>
        <end position="83"/>
    </location>
</feature>
<gene>
    <name evidence="3" type="ORF">HFZ78_05570</name>
</gene>
<evidence type="ECO:0000256" key="1">
    <source>
        <dbReference type="SAM" id="Phobius"/>
    </source>
</evidence>
<proteinExistence type="predicted"/>
<protein>
    <submittedName>
        <fullName evidence="3">Uncharacterized protein</fullName>
    </submittedName>
</protein>
<dbReference type="AlphaFoldDB" id="A0A6H1NY85"/>
<sequence>MIIKLIKKLSIPLLFAFLSFTFSHFSFTLSHSHPDIKAIINVDDGKVKDQWGDEKKLPVVIQTLFILTTILSAALTPLIYLFISFHKSFIFLIPIFHQSNYVIHPPES</sequence>
<feature type="signal peptide" evidence="2">
    <location>
        <begin position="1"/>
        <end position="24"/>
    </location>
</feature>
<evidence type="ECO:0000313" key="4">
    <source>
        <dbReference type="Proteomes" id="UP000501868"/>
    </source>
</evidence>